<feature type="region of interest" description="Disordered" evidence="6">
    <location>
        <begin position="10"/>
        <end position="68"/>
    </location>
</feature>
<dbReference type="InterPro" id="IPR005045">
    <property type="entry name" value="CDC50/LEM3_fam"/>
</dbReference>
<dbReference type="GO" id="GO:0005794">
    <property type="term" value="C:Golgi apparatus"/>
    <property type="evidence" value="ECO:0007669"/>
    <property type="project" value="TreeGrafter"/>
</dbReference>
<feature type="region of interest" description="Disordered" evidence="6">
    <location>
        <begin position="126"/>
        <end position="163"/>
    </location>
</feature>
<sequence>MVTVEDLLQQTVPTGKRRSVRSSLNDSLNTTASSTVASAGSQEPGHVSAPAAGQRPASPKQQASERVQTAGRWRIGSVFKRLFQRAAHRPAVPQPSAESPANPDEGPILRRYSEITRELLNNWVESDAPELAPPNDKLGEERVEEDSTLGVDHNLPPSERSYRRRVSRRRRFIRAMTCGIDPNPEDGDAEPTPQLYAFRNQELPAVKPLFLPWFVALILLVLGVACLGIGIYLSVTNNSLRRSIQVRYDDKCSLNEQDCVVQVNVPERLTAPVYVWYHLTNFYSNHRIYDESRSARMDEGHWPLTYSQVRDCLPKLYGGNVTANNPNGYLVPCGLIQYSQFNDTIHLCSSPDVSASSCTVLSGNDWTDVGVAWESDINALYHNGTVDPPFTPAVNARITSPDYIVWQRISSGSNFLRLYRIINRDLEPGRYSLKIANNFNSYAYRGSKYVNIGKVAVYGMRNTVLQIAYLTTAGVLLVLAPVVMVTYWLSNRRIADPNSRFLKQIMDEIDDAAWIGEAPESANSSAL</sequence>
<keyword evidence="3 7" id="KW-0812">Transmembrane</keyword>
<feature type="compositionally biased region" description="Low complexity" evidence="6">
    <location>
        <begin position="30"/>
        <end position="39"/>
    </location>
</feature>
<evidence type="ECO:0000256" key="6">
    <source>
        <dbReference type="SAM" id="MobiDB-lite"/>
    </source>
</evidence>
<evidence type="ECO:0000313" key="9">
    <source>
        <dbReference type="Proteomes" id="UP000007014"/>
    </source>
</evidence>
<evidence type="ECO:0000256" key="4">
    <source>
        <dbReference type="ARBA" id="ARBA00022989"/>
    </source>
</evidence>
<dbReference type="Gramene" id="CMT246CT">
    <property type="protein sequence ID" value="CMT246CT"/>
    <property type="gene ID" value="CMT246C"/>
</dbReference>
<dbReference type="PANTHER" id="PTHR10926">
    <property type="entry name" value="CELL CYCLE CONTROL PROTEIN 50"/>
    <property type="match status" value="1"/>
</dbReference>
<accession>M1V7M7</accession>
<dbReference type="EMBL" id="AP006502">
    <property type="protein sequence ID" value="BAM83225.1"/>
    <property type="molecule type" value="Genomic_DNA"/>
</dbReference>
<dbReference type="GO" id="GO:0005886">
    <property type="term" value="C:plasma membrane"/>
    <property type="evidence" value="ECO:0007669"/>
    <property type="project" value="TreeGrafter"/>
</dbReference>
<dbReference type="KEGG" id="cme:CYME_CMT246C"/>
<reference evidence="8 9" key="2">
    <citation type="journal article" date="2007" name="BMC Biol.">
        <title>A 100%-complete sequence reveals unusually simple genomic features in the hot-spring red alga Cyanidioschyzon merolae.</title>
        <authorList>
            <person name="Nozaki H."/>
            <person name="Takano H."/>
            <person name="Misumi O."/>
            <person name="Terasawa K."/>
            <person name="Matsuzaki M."/>
            <person name="Maruyama S."/>
            <person name="Nishida K."/>
            <person name="Yagisawa F."/>
            <person name="Yoshida Y."/>
            <person name="Fujiwara T."/>
            <person name="Takio S."/>
            <person name="Tamura K."/>
            <person name="Chung S.J."/>
            <person name="Nakamura S."/>
            <person name="Kuroiwa H."/>
            <person name="Tanaka K."/>
            <person name="Sato N."/>
            <person name="Kuroiwa T."/>
        </authorList>
    </citation>
    <scope>NUCLEOTIDE SEQUENCE [LARGE SCALE GENOMIC DNA]</scope>
    <source>
        <strain evidence="8 9">10D</strain>
    </source>
</reference>
<dbReference type="PANTHER" id="PTHR10926:SF0">
    <property type="entry name" value="CDC50, ISOFORM A"/>
    <property type="match status" value="1"/>
</dbReference>
<dbReference type="AlphaFoldDB" id="M1V7M7"/>
<evidence type="ECO:0000256" key="5">
    <source>
        <dbReference type="ARBA" id="ARBA00023136"/>
    </source>
</evidence>
<dbReference type="STRING" id="280699.M1V7M7"/>
<evidence type="ECO:0000256" key="3">
    <source>
        <dbReference type="ARBA" id="ARBA00022692"/>
    </source>
</evidence>
<evidence type="ECO:0000256" key="7">
    <source>
        <dbReference type="SAM" id="Phobius"/>
    </source>
</evidence>
<dbReference type="OMA" id="IPWSMFN"/>
<evidence type="ECO:0000256" key="1">
    <source>
        <dbReference type="ARBA" id="ARBA00004141"/>
    </source>
</evidence>
<protein>
    <recommendedName>
        <fullName evidence="10">Cell cycle control protein</fullName>
    </recommendedName>
</protein>
<feature type="transmembrane region" description="Helical" evidence="7">
    <location>
        <begin position="210"/>
        <end position="235"/>
    </location>
</feature>
<evidence type="ECO:0000313" key="8">
    <source>
        <dbReference type="EMBL" id="BAM83225.1"/>
    </source>
</evidence>
<feature type="region of interest" description="Disordered" evidence="6">
    <location>
        <begin position="87"/>
        <end position="107"/>
    </location>
</feature>
<dbReference type="Proteomes" id="UP000007014">
    <property type="component" value="Chromosome 20"/>
</dbReference>
<keyword evidence="4 7" id="KW-1133">Transmembrane helix</keyword>
<dbReference type="GO" id="GO:0005783">
    <property type="term" value="C:endoplasmic reticulum"/>
    <property type="evidence" value="ECO:0007669"/>
    <property type="project" value="TreeGrafter"/>
</dbReference>
<evidence type="ECO:0008006" key="10">
    <source>
        <dbReference type="Google" id="ProtNLM"/>
    </source>
</evidence>
<dbReference type="HOGENOM" id="CLU_517174_0_0_1"/>
<comment type="subcellular location">
    <subcellularLocation>
        <location evidence="1">Membrane</location>
        <topology evidence="1">Multi-pass membrane protein</topology>
    </subcellularLocation>
</comment>
<dbReference type="RefSeq" id="XP_005539261.1">
    <property type="nucleotide sequence ID" value="XM_005539204.1"/>
</dbReference>
<proteinExistence type="inferred from homology"/>
<name>M1V7M7_CYAM1</name>
<feature type="transmembrane region" description="Helical" evidence="7">
    <location>
        <begin position="467"/>
        <end position="489"/>
    </location>
</feature>
<reference evidence="8 9" key="1">
    <citation type="journal article" date="2004" name="Nature">
        <title>Genome sequence of the ultrasmall unicellular red alga Cyanidioschyzon merolae 10D.</title>
        <authorList>
            <person name="Matsuzaki M."/>
            <person name="Misumi O."/>
            <person name="Shin-i T."/>
            <person name="Maruyama S."/>
            <person name="Takahara M."/>
            <person name="Miyagishima S."/>
            <person name="Mori T."/>
            <person name="Nishida K."/>
            <person name="Yagisawa F."/>
            <person name="Nishida K."/>
            <person name="Yoshida Y."/>
            <person name="Nishimura Y."/>
            <person name="Nakao S."/>
            <person name="Kobayashi T."/>
            <person name="Momoyama Y."/>
            <person name="Higashiyama T."/>
            <person name="Minoda A."/>
            <person name="Sano M."/>
            <person name="Nomoto H."/>
            <person name="Oishi K."/>
            <person name="Hayashi H."/>
            <person name="Ohta F."/>
            <person name="Nishizaka S."/>
            <person name="Haga S."/>
            <person name="Miura S."/>
            <person name="Morishita T."/>
            <person name="Kabeya Y."/>
            <person name="Terasawa K."/>
            <person name="Suzuki Y."/>
            <person name="Ishii Y."/>
            <person name="Asakawa S."/>
            <person name="Takano H."/>
            <person name="Ohta N."/>
            <person name="Kuroiwa H."/>
            <person name="Tanaka K."/>
            <person name="Shimizu N."/>
            <person name="Sugano S."/>
            <person name="Sato N."/>
            <person name="Nozaki H."/>
            <person name="Ogasawara N."/>
            <person name="Kohara Y."/>
            <person name="Kuroiwa T."/>
        </authorList>
    </citation>
    <scope>NUCLEOTIDE SEQUENCE [LARGE SCALE GENOMIC DNA]</scope>
    <source>
        <strain evidence="8 9">10D</strain>
    </source>
</reference>
<dbReference type="Pfam" id="PF03381">
    <property type="entry name" value="CDC50"/>
    <property type="match status" value="1"/>
</dbReference>
<keyword evidence="5 7" id="KW-0472">Membrane</keyword>
<dbReference type="eggNOG" id="KOG2952">
    <property type="taxonomic scope" value="Eukaryota"/>
</dbReference>
<dbReference type="OrthoDB" id="340608at2759"/>
<comment type="similarity">
    <text evidence="2">Belongs to the CDC50/LEM3 family.</text>
</comment>
<organism evidence="8 9">
    <name type="scientific">Cyanidioschyzon merolae (strain NIES-3377 / 10D)</name>
    <name type="common">Unicellular red alga</name>
    <dbReference type="NCBI Taxonomy" id="280699"/>
    <lineage>
        <taxon>Eukaryota</taxon>
        <taxon>Rhodophyta</taxon>
        <taxon>Bangiophyceae</taxon>
        <taxon>Cyanidiales</taxon>
        <taxon>Cyanidiaceae</taxon>
        <taxon>Cyanidioschyzon</taxon>
    </lineage>
</organism>
<keyword evidence="9" id="KW-1185">Reference proteome</keyword>
<evidence type="ECO:0000256" key="2">
    <source>
        <dbReference type="ARBA" id="ARBA00009457"/>
    </source>
</evidence>
<dbReference type="GeneID" id="16997832"/>
<gene>
    <name evidence="8" type="ORF">CYME_CMT246C</name>
</gene>